<evidence type="ECO:0000256" key="1">
    <source>
        <dbReference type="ARBA" id="ARBA00004141"/>
    </source>
</evidence>
<dbReference type="EMBL" id="LHQR01000048">
    <property type="protein sequence ID" value="KXG49770.1"/>
    <property type="molecule type" value="Genomic_DNA"/>
</dbReference>
<dbReference type="PIRSF" id="PIRSF006060">
    <property type="entry name" value="AA_transporter"/>
    <property type="match status" value="1"/>
</dbReference>
<name>A0A135LLH1_PENPA</name>
<feature type="transmembrane region" description="Helical" evidence="6">
    <location>
        <begin position="334"/>
        <end position="352"/>
    </location>
</feature>
<reference evidence="7 8" key="1">
    <citation type="journal article" date="2016" name="BMC Genomics">
        <title>Genome sequencing and secondary metabolism of the postharvest pathogen Penicillium griseofulvum.</title>
        <authorList>
            <person name="Banani H."/>
            <person name="Marcet-Houben M."/>
            <person name="Ballester A.R."/>
            <person name="Abbruscato P."/>
            <person name="Gonzalez-Candelas L."/>
            <person name="Gabaldon T."/>
            <person name="Spadaro D."/>
        </authorList>
    </citation>
    <scope>NUCLEOTIDE SEQUENCE [LARGE SCALE GENOMIC DNA]</scope>
    <source>
        <strain evidence="7 8">PG3</strain>
    </source>
</reference>
<dbReference type="GeneID" id="63708751"/>
<dbReference type="GO" id="GO:0016020">
    <property type="term" value="C:membrane"/>
    <property type="evidence" value="ECO:0007669"/>
    <property type="project" value="UniProtKB-SubCell"/>
</dbReference>
<dbReference type="PANTHER" id="PTHR45649">
    <property type="entry name" value="AMINO-ACID PERMEASE BAT1"/>
    <property type="match status" value="1"/>
</dbReference>
<keyword evidence="2" id="KW-0813">Transport</keyword>
<evidence type="ECO:0000313" key="7">
    <source>
        <dbReference type="EMBL" id="KXG49770.1"/>
    </source>
</evidence>
<dbReference type="OrthoDB" id="3257095at2759"/>
<evidence type="ECO:0000256" key="2">
    <source>
        <dbReference type="ARBA" id="ARBA00022448"/>
    </source>
</evidence>
<feature type="transmembrane region" description="Helical" evidence="6">
    <location>
        <begin position="484"/>
        <end position="503"/>
    </location>
</feature>
<feature type="transmembrane region" description="Helical" evidence="6">
    <location>
        <begin position="246"/>
        <end position="263"/>
    </location>
</feature>
<feature type="transmembrane region" description="Helical" evidence="6">
    <location>
        <begin position="205"/>
        <end position="226"/>
    </location>
</feature>
<gene>
    <name evidence="7" type="ORF">PGRI_057380</name>
</gene>
<organism evidence="7 8">
    <name type="scientific">Penicillium patulum</name>
    <name type="common">Penicillium griseofulvum</name>
    <dbReference type="NCBI Taxonomy" id="5078"/>
    <lineage>
        <taxon>Eukaryota</taxon>
        <taxon>Fungi</taxon>
        <taxon>Dikarya</taxon>
        <taxon>Ascomycota</taxon>
        <taxon>Pezizomycotina</taxon>
        <taxon>Eurotiomycetes</taxon>
        <taxon>Eurotiomycetidae</taxon>
        <taxon>Eurotiales</taxon>
        <taxon>Aspergillaceae</taxon>
        <taxon>Penicillium</taxon>
    </lineage>
</organism>
<feature type="transmembrane region" description="Helical" evidence="6">
    <location>
        <begin position="414"/>
        <end position="436"/>
    </location>
</feature>
<feature type="transmembrane region" description="Helical" evidence="6">
    <location>
        <begin position="448"/>
        <end position="472"/>
    </location>
</feature>
<feature type="transmembrane region" description="Helical" evidence="6">
    <location>
        <begin position="174"/>
        <end position="193"/>
    </location>
</feature>
<evidence type="ECO:0000256" key="3">
    <source>
        <dbReference type="ARBA" id="ARBA00022692"/>
    </source>
</evidence>
<evidence type="ECO:0000313" key="8">
    <source>
        <dbReference type="Proteomes" id="UP000070168"/>
    </source>
</evidence>
<feature type="transmembrane region" description="Helical" evidence="6">
    <location>
        <begin position="130"/>
        <end position="162"/>
    </location>
</feature>
<dbReference type="Pfam" id="PF13520">
    <property type="entry name" value="AA_permease_2"/>
    <property type="match status" value="1"/>
</dbReference>
<dbReference type="AlphaFoldDB" id="A0A135LLH1"/>
<feature type="transmembrane region" description="Helical" evidence="6">
    <location>
        <begin position="49"/>
        <end position="72"/>
    </location>
</feature>
<dbReference type="GO" id="GO:0022857">
    <property type="term" value="F:transmembrane transporter activity"/>
    <property type="evidence" value="ECO:0007669"/>
    <property type="project" value="InterPro"/>
</dbReference>
<keyword evidence="4 6" id="KW-1133">Transmembrane helix</keyword>
<dbReference type="Proteomes" id="UP000070168">
    <property type="component" value="Unassembled WGS sequence"/>
</dbReference>
<protein>
    <submittedName>
        <fullName evidence="7">Amino acid/polyamine transporter I</fullName>
    </submittedName>
</protein>
<keyword evidence="8" id="KW-1185">Reference proteome</keyword>
<accession>A0A135LLH1</accession>
<keyword evidence="3 6" id="KW-0812">Transmembrane</keyword>
<dbReference type="Gene3D" id="1.20.1740.10">
    <property type="entry name" value="Amino acid/polyamine transporter I"/>
    <property type="match status" value="1"/>
</dbReference>
<feature type="transmembrane region" description="Helical" evidence="6">
    <location>
        <begin position="84"/>
        <end position="109"/>
    </location>
</feature>
<proteinExistence type="predicted"/>
<comment type="subcellular location">
    <subcellularLocation>
        <location evidence="1">Membrane</location>
        <topology evidence="1">Multi-pass membrane protein</topology>
    </subcellularLocation>
</comment>
<dbReference type="PANTHER" id="PTHR45649:SF7">
    <property type="entry name" value="CHOLINE TRANSPORT PROTEIN"/>
    <property type="match status" value="1"/>
</dbReference>
<keyword evidence="5 6" id="KW-0472">Membrane</keyword>
<sequence>MAKSVPLNTEKKITDDQSMTVEDSDPIAGTMDDLNLEQMGYVPQMKREFSLIQLIGSAYTLTNSWLGVAGAFTTGITAAGSAGIIYGLILMFILNIFVGISLSELISAMPNSGGQYYWTMRLAPRKYARSFAYITGVCNLFAAYCTTASTSIAISMLIFGSVKLAVPTFVLSAWRVYLGAVALNLTAGLVNIWEKAVTKSVLVGLYVSILSCVLITIVLPATAVGHTDAKFIFGTLNRSNGWSSDGMAFIVGLINANYSFAVLDSAAHLAEETPDPARNVPKAIMMTVIIGFLTAFPFACVLMYCLTDFESVVSTPTGVPILQLFYVAYGYRQSAALATMAFVTISYVCSLFPQHAYQARMCWAFSRDNGMPFSKYWSHIDPSTHVPLRAHLLSVSLVFAIGLIYIASSTAFNSLITGVIVFPYLTYLAPMICSIWRGENQPRGPFNLGTIGLISKVITVVFCLFTVMMYSFPFVMPVTPSNMNYITVIYGIALGYGLIDWFSRARHQFKVHKDGPVSNELGETSN</sequence>
<dbReference type="OMA" id="TYCIAMF"/>
<evidence type="ECO:0000256" key="5">
    <source>
        <dbReference type="ARBA" id="ARBA00023136"/>
    </source>
</evidence>
<dbReference type="InterPro" id="IPR002293">
    <property type="entry name" value="AA/rel_permease1"/>
</dbReference>
<feature type="transmembrane region" description="Helical" evidence="6">
    <location>
        <begin position="283"/>
        <end position="304"/>
    </location>
</feature>
<feature type="transmembrane region" description="Helical" evidence="6">
    <location>
        <begin position="390"/>
        <end position="408"/>
    </location>
</feature>
<comment type="caution">
    <text evidence="7">The sequence shown here is derived from an EMBL/GenBank/DDBJ whole genome shotgun (WGS) entry which is preliminary data.</text>
</comment>
<dbReference type="RefSeq" id="XP_040648306.1">
    <property type="nucleotide sequence ID" value="XM_040793451.1"/>
</dbReference>
<evidence type="ECO:0000256" key="4">
    <source>
        <dbReference type="ARBA" id="ARBA00022989"/>
    </source>
</evidence>
<evidence type="ECO:0000256" key="6">
    <source>
        <dbReference type="SAM" id="Phobius"/>
    </source>
</evidence>
<dbReference type="STRING" id="5078.A0A135LLH1"/>